<organism evidence="2 3">
    <name type="scientific">Nodularia harveyana UHCC-0300</name>
    <dbReference type="NCBI Taxonomy" id="2974287"/>
    <lineage>
        <taxon>Bacteria</taxon>
        <taxon>Bacillati</taxon>
        <taxon>Cyanobacteriota</taxon>
        <taxon>Cyanophyceae</taxon>
        <taxon>Nostocales</taxon>
        <taxon>Nodulariaceae</taxon>
        <taxon>Nodularia</taxon>
    </lineage>
</organism>
<reference evidence="2 3" key="1">
    <citation type="submission" date="2023-12" db="EMBL/GenBank/DDBJ databases">
        <title>Baltic Sea Cyanobacteria.</title>
        <authorList>
            <person name="Delbaje E."/>
            <person name="Fewer D.P."/>
            <person name="Shishido T.K."/>
        </authorList>
    </citation>
    <scope>NUCLEOTIDE SEQUENCE [LARGE SCALE GENOMIC DNA]</scope>
    <source>
        <strain evidence="2 3">UHCC-0300</strain>
    </source>
</reference>
<proteinExistence type="predicted"/>
<name>A0ABU5UFN8_9CYAN</name>
<evidence type="ECO:0000313" key="3">
    <source>
        <dbReference type="Proteomes" id="UP001302120"/>
    </source>
</evidence>
<accession>A0ABU5UFN8</accession>
<dbReference type="RefSeq" id="WP_323195598.1">
    <property type="nucleotide sequence ID" value="NZ_JAYGHG010000008.1"/>
</dbReference>
<evidence type="ECO:0008006" key="4">
    <source>
        <dbReference type="Google" id="ProtNLM"/>
    </source>
</evidence>
<feature type="transmembrane region" description="Helical" evidence="1">
    <location>
        <begin position="127"/>
        <end position="144"/>
    </location>
</feature>
<sequence>MASLNTISNKWFFKNTHQFNCLSIWPIFSIVTLLSYSFQYPSSASLAHFMFGDPGAALKADYLIAQGYSPTIDFTYYYGLLPLSIGRAWFELFGRTPQAYLAAMLIFNLLIAAALTRIAVVADLKRIGIIFIACTIPFSVMPLYPNFTHALEALLKCIKFSSTK</sequence>
<dbReference type="Proteomes" id="UP001302120">
    <property type="component" value="Unassembled WGS sequence"/>
</dbReference>
<comment type="caution">
    <text evidence="2">The sequence shown here is derived from an EMBL/GenBank/DDBJ whole genome shotgun (WGS) entry which is preliminary data.</text>
</comment>
<keyword evidence="1" id="KW-1133">Transmembrane helix</keyword>
<keyword evidence="1" id="KW-0472">Membrane</keyword>
<gene>
    <name evidence="2" type="ORF">VB620_07925</name>
</gene>
<keyword evidence="1" id="KW-0812">Transmembrane</keyword>
<evidence type="ECO:0000256" key="1">
    <source>
        <dbReference type="SAM" id="Phobius"/>
    </source>
</evidence>
<evidence type="ECO:0000313" key="2">
    <source>
        <dbReference type="EMBL" id="MEA5581266.1"/>
    </source>
</evidence>
<feature type="transmembrane region" description="Helical" evidence="1">
    <location>
        <begin position="99"/>
        <end position="120"/>
    </location>
</feature>
<keyword evidence="3" id="KW-1185">Reference proteome</keyword>
<dbReference type="EMBL" id="JAYGHG010000008">
    <property type="protein sequence ID" value="MEA5581266.1"/>
    <property type="molecule type" value="Genomic_DNA"/>
</dbReference>
<protein>
    <recommendedName>
        <fullName evidence="4">DUF2029 domain-containing protein</fullName>
    </recommendedName>
</protein>
<feature type="transmembrane region" description="Helical" evidence="1">
    <location>
        <begin position="21"/>
        <end position="40"/>
    </location>
</feature>